<evidence type="ECO:0000313" key="4">
    <source>
        <dbReference type="Proteomes" id="UP000196138"/>
    </source>
</evidence>
<feature type="transmembrane region" description="Helical" evidence="2">
    <location>
        <begin position="20"/>
        <end position="48"/>
    </location>
</feature>
<gene>
    <name evidence="3" type="ORF">CCO03_06130</name>
</gene>
<evidence type="ECO:0000256" key="2">
    <source>
        <dbReference type="SAM" id="Phobius"/>
    </source>
</evidence>
<accession>A0A1Y0ELM7</accession>
<proteinExistence type="predicted"/>
<dbReference type="KEGG" id="cser:CCO03_06130"/>
<organism evidence="3 4">
    <name type="scientific">Comamonas serinivorans</name>
    <dbReference type="NCBI Taxonomy" id="1082851"/>
    <lineage>
        <taxon>Bacteria</taxon>
        <taxon>Pseudomonadati</taxon>
        <taxon>Pseudomonadota</taxon>
        <taxon>Betaproteobacteria</taxon>
        <taxon>Burkholderiales</taxon>
        <taxon>Comamonadaceae</taxon>
        <taxon>Comamonas</taxon>
    </lineage>
</organism>
<keyword evidence="2" id="KW-0812">Transmembrane</keyword>
<keyword evidence="2" id="KW-0472">Membrane</keyword>
<reference evidence="3 4" key="1">
    <citation type="submission" date="2017-05" db="EMBL/GenBank/DDBJ databases">
        <authorList>
            <person name="Song R."/>
            <person name="Chenine A.L."/>
            <person name="Ruprecht R.M."/>
        </authorList>
    </citation>
    <scope>NUCLEOTIDE SEQUENCE [LARGE SCALE GENOMIC DNA]</scope>
    <source>
        <strain evidence="3 4">DSM 26136</strain>
    </source>
</reference>
<name>A0A1Y0ELM7_9BURK</name>
<dbReference type="RefSeq" id="WP_087278618.1">
    <property type="nucleotide sequence ID" value="NZ_CP021455.1"/>
</dbReference>
<dbReference type="AlphaFoldDB" id="A0A1Y0ELM7"/>
<feature type="region of interest" description="Disordered" evidence="1">
    <location>
        <begin position="73"/>
        <end position="97"/>
    </location>
</feature>
<dbReference type="EMBL" id="CP021455">
    <property type="protein sequence ID" value="ARU04308.1"/>
    <property type="molecule type" value="Genomic_DNA"/>
</dbReference>
<feature type="compositionally biased region" description="Low complexity" evidence="1">
    <location>
        <begin position="81"/>
        <end position="97"/>
    </location>
</feature>
<protein>
    <submittedName>
        <fullName evidence="3">Uncharacterized protein</fullName>
    </submittedName>
</protein>
<sequence>MNTVSRVLSDLLATAVRVLLWLTAGLAALTVTLMLMLGLALAGVWAMLTGRRAWWTQLRQARTASQAMWQARRQAAHGADHANPGAAADAGDTAASAARAPLAQRRFGRAGRMDVSDVSARKAHG</sequence>
<evidence type="ECO:0000256" key="1">
    <source>
        <dbReference type="SAM" id="MobiDB-lite"/>
    </source>
</evidence>
<keyword evidence="2" id="KW-1133">Transmembrane helix</keyword>
<keyword evidence="4" id="KW-1185">Reference proteome</keyword>
<dbReference type="Proteomes" id="UP000196138">
    <property type="component" value="Chromosome"/>
</dbReference>
<evidence type="ECO:0000313" key="3">
    <source>
        <dbReference type="EMBL" id="ARU04308.1"/>
    </source>
</evidence>